<evidence type="ECO:0000313" key="1">
    <source>
        <dbReference type="EMBL" id="RKR84128.1"/>
    </source>
</evidence>
<reference evidence="1 2" key="1">
    <citation type="submission" date="2018-10" db="EMBL/GenBank/DDBJ databases">
        <title>Genomic Encyclopedia of Archaeal and Bacterial Type Strains, Phase II (KMG-II): from individual species to whole genera.</title>
        <authorList>
            <person name="Goeker M."/>
        </authorList>
    </citation>
    <scope>NUCLEOTIDE SEQUENCE [LARGE SCALE GENOMIC DNA]</scope>
    <source>
        <strain evidence="1 2">DSM 18602</strain>
    </source>
</reference>
<dbReference type="EMBL" id="RBKU01000001">
    <property type="protein sequence ID" value="RKR84128.1"/>
    <property type="molecule type" value="Genomic_DNA"/>
</dbReference>
<dbReference type="OrthoDB" id="9853894at2"/>
<proteinExistence type="predicted"/>
<name>A0A495J6T2_9SPHI</name>
<dbReference type="RefSeq" id="WP_121199549.1">
    <property type="nucleotide sequence ID" value="NZ_RBKU01000001.1"/>
</dbReference>
<protein>
    <submittedName>
        <fullName evidence="1">Uncharacterized protein</fullName>
    </submittedName>
</protein>
<keyword evidence="2" id="KW-1185">Reference proteome</keyword>
<dbReference type="Proteomes" id="UP000268007">
    <property type="component" value="Unassembled WGS sequence"/>
</dbReference>
<evidence type="ECO:0000313" key="2">
    <source>
        <dbReference type="Proteomes" id="UP000268007"/>
    </source>
</evidence>
<accession>A0A495J6T2</accession>
<sequence>MATTYDLTTLADSLKASAITINQRIHDDIANMDFHEIQELTNKSQDLIIKSKTLYEMAAINIANDGKAALDTLAKAQDDILHAIKTIKTVQTVIDITAKLVVLAGAVITGNVATIVSTAGDITSSL</sequence>
<gene>
    <name evidence="1" type="ORF">BDD43_4355</name>
</gene>
<organism evidence="1 2">
    <name type="scientific">Mucilaginibacter gracilis</name>
    <dbReference type="NCBI Taxonomy" id="423350"/>
    <lineage>
        <taxon>Bacteria</taxon>
        <taxon>Pseudomonadati</taxon>
        <taxon>Bacteroidota</taxon>
        <taxon>Sphingobacteriia</taxon>
        <taxon>Sphingobacteriales</taxon>
        <taxon>Sphingobacteriaceae</taxon>
        <taxon>Mucilaginibacter</taxon>
    </lineage>
</organism>
<dbReference type="AlphaFoldDB" id="A0A495J6T2"/>
<comment type="caution">
    <text evidence="1">The sequence shown here is derived from an EMBL/GenBank/DDBJ whole genome shotgun (WGS) entry which is preliminary data.</text>
</comment>